<evidence type="ECO:0000256" key="1">
    <source>
        <dbReference type="SAM" id="MobiDB-lite"/>
    </source>
</evidence>
<organism evidence="3 4">
    <name type="scientific">Nitrosomonas marina</name>
    <dbReference type="NCBI Taxonomy" id="917"/>
    <lineage>
        <taxon>Bacteria</taxon>
        <taxon>Pseudomonadati</taxon>
        <taxon>Pseudomonadota</taxon>
        <taxon>Betaproteobacteria</taxon>
        <taxon>Nitrosomonadales</taxon>
        <taxon>Nitrosomonadaceae</taxon>
        <taxon>Nitrosomonas</taxon>
    </lineage>
</organism>
<proteinExistence type="predicted"/>
<feature type="compositionally biased region" description="Polar residues" evidence="1">
    <location>
        <begin position="231"/>
        <end position="254"/>
    </location>
</feature>
<accession>A0A1H8J1C6</accession>
<feature type="domain" description="Glycoside hydrolase family 19 catalytic" evidence="2">
    <location>
        <begin position="105"/>
        <end position="157"/>
    </location>
</feature>
<dbReference type="RefSeq" id="WP_218143999.1">
    <property type="nucleotide sequence ID" value="NZ_FOCP01000049.1"/>
</dbReference>
<dbReference type="Pfam" id="PF00182">
    <property type="entry name" value="Glyco_hydro_19"/>
    <property type="match status" value="1"/>
</dbReference>
<dbReference type="GO" id="GO:0006032">
    <property type="term" value="P:chitin catabolic process"/>
    <property type="evidence" value="ECO:0007669"/>
    <property type="project" value="InterPro"/>
</dbReference>
<dbReference type="GO" id="GO:0016998">
    <property type="term" value="P:cell wall macromolecule catabolic process"/>
    <property type="evidence" value="ECO:0007669"/>
    <property type="project" value="InterPro"/>
</dbReference>
<dbReference type="GO" id="GO:0004568">
    <property type="term" value="F:chitinase activity"/>
    <property type="evidence" value="ECO:0007669"/>
    <property type="project" value="InterPro"/>
</dbReference>
<evidence type="ECO:0000313" key="3">
    <source>
        <dbReference type="EMBL" id="SEN74491.1"/>
    </source>
</evidence>
<protein>
    <submittedName>
        <fullName evidence="3">Putative chitinase</fullName>
    </submittedName>
</protein>
<dbReference type="InterPro" id="IPR000726">
    <property type="entry name" value="Glyco_hydro_19_cat"/>
</dbReference>
<sequence length="273" mass="29466">TNKAGSKLSGSASRNEDALIRQMDRAGITDPKERAMFMAQMSHESAGFTRMEESFNYRSADRIMEVSKTAKSKGRTAIEQAMAQGPEAVAEIMYGGRMGNVNPGDAYKFRGRGHIQLTGRNNYEAASKAIGVDLTKYPDLASKPDMAAKIAAWYWQKNNLGDMARAGNTKGVRRGINGGLNGLSDVDTKYASYMASLQTPSITRTQTVSAQTPAAPKIPTIQHKIPDAPSISEQLTSGSGKRNQQPIVINSNEVGQDVKDRRIAHVVTGGLSD</sequence>
<evidence type="ECO:0000259" key="2">
    <source>
        <dbReference type="Pfam" id="PF00182"/>
    </source>
</evidence>
<evidence type="ECO:0000313" key="4">
    <source>
        <dbReference type="Proteomes" id="UP000199459"/>
    </source>
</evidence>
<dbReference type="SUPFAM" id="SSF53955">
    <property type="entry name" value="Lysozyme-like"/>
    <property type="match status" value="1"/>
</dbReference>
<dbReference type="InterPro" id="IPR052354">
    <property type="entry name" value="Cell_Wall_Dynamics_Protein"/>
</dbReference>
<dbReference type="EMBL" id="FOCP01000049">
    <property type="protein sequence ID" value="SEN74491.1"/>
    <property type="molecule type" value="Genomic_DNA"/>
</dbReference>
<feature type="region of interest" description="Disordered" evidence="1">
    <location>
        <begin position="209"/>
        <end position="254"/>
    </location>
</feature>
<dbReference type="PANTHER" id="PTHR34408">
    <property type="entry name" value="FAMILY PROTEIN, PUTATIVE-RELATED"/>
    <property type="match status" value="1"/>
</dbReference>
<dbReference type="InterPro" id="IPR023346">
    <property type="entry name" value="Lysozyme-like_dom_sf"/>
</dbReference>
<dbReference type="Gene3D" id="1.10.530.10">
    <property type="match status" value="1"/>
</dbReference>
<name>A0A1H8J1C6_9PROT</name>
<dbReference type="Proteomes" id="UP000199459">
    <property type="component" value="Unassembled WGS sequence"/>
</dbReference>
<dbReference type="AlphaFoldDB" id="A0A1H8J1C6"/>
<reference evidence="3 4" key="1">
    <citation type="submission" date="2016-10" db="EMBL/GenBank/DDBJ databases">
        <authorList>
            <person name="de Groot N.N."/>
        </authorList>
    </citation>
    <scope>NUCLEOTIDE SEQUENCE [LARGE SCALE GENOMIC DNA]</scope>
    <source>
        <strain evidence="3 4">Nm22</strain>
    </source>
</reference>
<dbReference type="PANTHER" id="PTHR34408:SF1">
    <property type="entry name" value="GLYCOSYL HYDROLASE FAMILY 19 DOMAIN-CONTAINING PROTEIN HI_1415"/>
    <property type="match status" value="1"/>
</dbReference>
<gene>
    <name evidence="3" type="ORF">SAMN05216325_1491</name>
</gene>
<feature type="non-terminal residue" evidence="3">
    <location>
        <position position="1"/>
    </location>
</feature>